<dbReference type="EMBL" id="JBHSON010000106">
    <property type="protein sequence ID" value="MFC5753227.1"/>
    <property type="molecule type" value="Genomic_DNA"/>
</dbReference>
<feature type="chain" id="PRO_5046911116" evidence="5">
    <location>
        <begin position="20"/>
        <end position="566"/>
    </location>
</feature>
<dbReference type="PANTHER" id="PTHR30290">
    <property type="entry name" value="PERIPLASMIC BINDING COMPONENT OF ABC TRANSPORTER"/>
    <property type="match status" value="1"/>
</dbReference>
<dbReference type="SUPFAM" id="SSF53850">
    <property type="entry name" value="Periplasmic binding protein-like II"/>
    <property type="match status" value="1"/>
</dbReference>
<dbReference type="Gene3D" id="3.10.105.10">
    <property type="entry name" value="Dipeptide-binding Protein, Domain 3"/>
    <property type="match status" value="1"/>
</dbReference>
<name>A0ABW1AFA6_9ACTN</name>
<evidence type="ECO:0000256" key="2">
    <source>
        <dbReference type="ARBA" id="ARBA00005695"/>
    </source>
</evidence>
<evidence type="ECO:0000256" key="1">
    <source>
        <dbReference type="ARBA" id="ARBA00004196"/>
    </source>
</evidence>
<evidence type="ECO:0000256" key="4">
    <source>
        <dbReference type="ARBA" id="ARBA00022729"/>
    </source>
</evidence>
<feature type="domain" description="Solute-binding protein family 5" evidence="6">
    <location>
        <begin position="99"/>
        <end position="460"/>
    </location>
</feature>
<evidence type="ECO:0000256" key="5">
    <source>
        <dbReference type="SAM" id="SignalP"/>
    </source>
</evidence>
<reference evidence="8" key="1">
    <citation type="journal article" date="2019" name="Int. J. Syst. Evol. Microbiol.">
        <title>The Global Catalogue of Microorganisms (GCM) 10K type strain sequencing project: providing services to taxonomists for standard genome sequencing and annotation.</title>
        <authorList>
            <consortium name="The Broad Institute Genomics Platform"/>
            <consortium name="The Broad Institute Genome Sequencing Center for Infectious Disease"/>
            <person name="Wu L."/>
            <person name="Ma J."/>
        </authorList>
    </citation>
    <scope>NUCLEOTIDE SEQUENCE [LARGE SCALE GENOMIC DNA]</scope>
    <source>
        <strain evidence="8">KCTC 42087</strain>
    </source>
</reference>
<comment type="similarity">
    <text evidence="2">Belongs to the bacterial solute-binding protein 5 family.</text>
</comment>
<gene>
    <name evidence="7" type="ORF">ACFPZN_47075</name>
</gene>
<sequence length="566" mass="59463">MPRKAVRRLAAAVTIPLLAAPLAACGAGSTGSSAGGAGSYVFVLPQDFQGVDRAKYSSEASKIVGDVMHSRLLELDTSGRADGACAPGVPPKIAASSPLVSSWTETPDGKGIDFTLRDNVKSAAGKVLTSADVQWSIDRIKAIDASAKTLWFTVGGFDPDKTITVKSPTQFTLHLKKRNELAKYTLAGNSGLILDSATAKANAGAGDPWATKYLTDHTADFGPWTLTEFGSQQITFGKNPHYAGQRGDVDKVVLRTVPESSSRIQLVRTGQAAETTGLDYTQLESLRGSGDVNLVSCANPGRDWLGLNAKDPVLGKPEVRRAISLALDRSAIQTAVYRGFAKPAQGGLSQAYGAFGKGDNYRHDAAEAKRLLAQAGVPDGFSFQLSVSNAQPGAYAENLAVLIQQQLKAIGVDMRIKNVPSAVQFKADGLANKLQAFLMAETPAAGNPGYSAWLTLGCDGLQNYTGFCDRKLEGLAADLQAEGFDTPATKAKTAELAGIIADQQAAVYLVDRSTVGVRNKCVTDVPSTGFGNDYTQAKAACSRCPPAARRAAEAALHPRGDVSPSR</sequence>
<dbReference type="Gene3D" id="3.40.190.10">
    <property type="entry name" value="Periplasmic binding protein-like II"/>
    <property type="match status" value="1"/>
</dbReference>
<comment type="subcellular location">
    <subcellularLocation>
        <location evidence="1">Cell envelope</location>
    </subcellularLocation>
</comment>
<evidence type="ECO:0000313" key="8">
    <source>
        <dbReference type="Proteomes" id="UP001596074"/>
    </source>
</evidence>
<keyword evidence="4 5" id="KW-0732">Signal</keyword>
<dbReference type="InterPro" id="IPR039424">
    <property type="entry name" value="SBP_5"/>
</dbReference>
<evidence type="ECO:0000313" key="7">
    <source>
        <dbReference type="EMBL" id="MFC5753227.1"/>
    </source>
</evidence>
<organism evidence="7 8">
    <name type="scientific">Actinomadura rugatobispora</name>
    <dbReference type="NCBI Taxonomy" id="1994"/>
    <lineage>
        <taxon>Bacteria</taxon>
        <taxon>Bacillati</taxon>
        <taxon>Actinomycetota</taxon>
        <taxon>Actinomycetes</taxon>
        <taxon>Streptosporangiales</taxon>
        <taxon>Thermomonosporaceae</taxon>
        <taxon>Actinomadura</taxon>
    </lineage>
</organism>
<dbReference type="RefSeq" id="WP_378290033.1">
    <property type="nucleotide sequence ID" value="NZ_JBHSON010000106.1"/>
</dbReference>
<dbReference type="InterPro" id="IPR000914">
    <property type="entry name" value="SBP_5_dom"/>
</dbReference>
<protein>
    <submittedName>
        <fullName evidence="7">ABC transporter substrate-binding protein</fullName>
    </submittedName>
</protein>
<feature type="signal peptide" evidence="5">
    <location>
        <begin position="1"/>
        <end position="19"/>
    </location>
</feature>
<dbReference type="Proteomes" id="UP001596074">
    <property type="component" value="Unassembled WGS sequence"/>
</dbReference>
<keyword evidence="3" id="KW-0813">Transport</keyword>
<dbReference type="Pfam" id="PF00496">
    <property type="entry name" value="SBP_bac_5"/>
    <property type="match status" value="1"/>
</dbReference>
<comment type="caution">
    <text evidence="7">The sequence shown here is derived from an EMBL/GenBank/DDBJ whole genome shotgun (WGS) entry which is preliminary data.</text>
</comment>
<proteinExistence type="inferred from homology"/>
<keyword evidence="8" id="KW-1185">Reference proteome</keyword>
<dbReference type="Gene3D" id="3.90.76.10">
    <property type="entry name" value="Dipeptide-binding Protein, Domain 1"/>
    <property type="match status" value="1"/>
</dbReference>
<dbReference type="PANTHER" id="PTHR30290:SF10">
    <property type="entry name" value="PERIPLASMIC OLIGOPEPTIDE-BINDING PROTEIN-RELATED"/>
    <property type="match status" value="1"/>
</dbReference>
<evidence type="ECO:0000259" key="6">
    <source>
        <dbReference type="Pfam" id="PF00496"/>
    </source>
</evidence>
<accession>A0ABW1AFA6</accession>
<evidence type="ECO:0000256" key="3">
    <source>
        <dbReference type="ARBA" id="ARBA00022448"/>
    </source>
</evidence>